<evidence type="ECO:0000256" key="2">
    <source>
        <dbReference type="ARBA" id="ARBA00007647"/>
    </source>
</evidence>
<accession>A0A812VLQ0</accession>
<keyword evidence="4" id="KW-0808">Transferase</keyword>
<keyword evidence="8" id="KW-0732">Signal</keyword>
<dbReference type="Pfam" id="PF01697">
    <property type="entry name" value="Glyco_transf_92"/>
    <property type="match status" value="1"/>
</dbReference>
<evidence type="ECO:0008006" key="11">
    <source>
        <dbReference type="Google" id="ProtNLM"/>
    </source>
</evidence>
<dbReference type="GO" id="GO:0016757">
    <property type="term" value="F:glycosyltransferase activity"/>
    <property type="evidence" value="ECO:0007669"/>
    <property type="project" value="UniProtKB-KW"/>
</dbReference>
<gene>
    <name evidence="9" type="ORF">SNEC2469_LOCUS17731</name>
</gene>
<name>A0A812VLQ0_9DINO</name>
<comment type="subcellular location">
    <subcellularLocation>
        <location evidence="1">Membrane</location>
        <topology evidence="1">Single-pass membrane protein</topology>
    </subcellularLocation>
</comment>
<dbReference type="EMBL" id="CAJNJA010029497">
    <property type="protein sequence ID" value="CAE7629505.1"/>
    <property type="molecule type" value="Genomic_DNA"/>
</dbReference>
<dbReference type="PANTHER" id="PTHR21461:SF69">
    <property type="entry name" value="GLYCOSYLTRANSFERASE FAMILY 92 PROTEIN"/>
    <property type="match status" value="1"/>
</dbReference>
<dbReference type="AlphaFoldDB" id="A0A812VLQ0"/>
<keyword evidence="10" id="KW-1185">Reference proteome</keyword>
<dbReference type="PROSITE" id="PS51257">
    <property type="entry name" value="PROKAR_LIPOPROTEIN"/>
    <property type="match status" value="1"/>
</dbReference>
<organism evidence="9 10">
    <name type="scientific">Symbiodinium necroappetens</name>
    <dbReference type="NCBI Taxonomy" id="1628268"/>
    <lineage>
        <taxon>Eukaryota</taxon>
        <taxon>Sar</taxon>
        <taxon>Alveolata</taxon>
        <taxon>Dinophyceae</taxon>
        <taxon>Suessiales</taxon>
        <taxon>Symbiodiniaceae</taxon>
        <taxon>Symbiodinium</taxon>
    </lineage>
</organism>
<evidence type="ECO:0000313" key="9">
    <source>
        <dbReference type="EMBL" id="CAE7629505.1"/>
    </source>
</evidence>
<dbReference type="InterPro" id="IPR008166">
    <property type="entry name" value="Glyco_transf_92"/>
</dbReference>
<evidence type="ECO:0000256" key="5">
    <source>
        <dbReference type="ARBA" id="ARBA00022692"/>
    </source>
</evidence>
<evidence type="ECO:0000256" key="8">
    <source>
        <dbReference type="SAM" id="SignalP"/>
    </source>
</evidence>
<keyword evidence="5" id="KW-0812">Transmembrane</keyword>
<keyword evidence="6" id="KW-1133">Transmembrane helix</keyword>
<keyword evidence="7" id="KW-0472">Membrane</keyword>
<evidence type="ECO:0000313" key="10">
    <source>
        <dbReference type="Proteomes" id="UP000601435"/>
    </source>
</evidence>
<dbReference type="GO" id="GO:0005737">
    <property type="term" value="C:cytoplasm"/>
    <property type="evidence" value="ECO:0007669"/>
    <property type="project" value="TreeGrafter"/>
</dbReference>
<comment type="caution">
    <text evidence="9">The sequence shown here is derived from an EMBL/GenBank/DDBJ whole genome shotgun (WGS) entry which is preliminary data.</text>
</comment>
<reference evidence="9" key="1">
    <citation type="submission" date="2021-02" db="EMBL/GenBank/DDBJ databases">
        <authorList>
            <person name="Dougan E. K."/>
            <person name="Rhodes N."/>
            <person name="Thang M."/>
            <person name="Chan C."/>
        </authorList>
    </citation>
    <scope>NUCLEOTIDE SEQUENCE</scope>
</reference>
<dbReference type="PANTHER" id="PTHR21461">
    <property type="entry name" value="GLYCOSYLTRANSFERASE FAMILY 92 PROTEIN"/>
    <property type="match status" value="1"/>
</dbReference>
<feature type="chain" id="PRO_5032568817" description="Glycosyltransferase family 92 protein" evidence="8">
    <location>
        <begin position="17"/>
        <end position="466"/>
    </location>
</feature>
<sequence length="466" mass="51560">MPTRAFCLGLASSVLATCAGTSCSLRDARCRVEDGSEDVAALQLREDGGGLGSRRTHRDLAVVDDRGEMLLQFSSRSRSIPARYLGAVPSFGEKGNFITLLFIYSPALWAAPAIFCSGAGKAHRVQAKIFGGELGEEHGNTIVFQCDWPEADANRTSFDVFLEDGDGHELGRVTAAQNPSLLRHYGTVGCVRPLWNGDISAVAIAPQWLEFHALHGVEHFLVYTASDSDDVVLKMYEPFIKAGLVTRVHFNTVNTDLLKGSNTSHPAMQRHHVQTWAMHDCLYRMRSRAQWLLPSLDVDEYIRLGDSTGAYLRTAWDKIAADHVGSKSGMVRSIRLDRLNFPIEEKRDVSKLLIAAEHRYGETYVQPKYVMRPAFNQVLSVHCQKSWTKGTQEIQISPSEGFVAHYRVHAQREENGPHGQKPNVSDTTLLGQVPLLLAALDKRYGGRWPALAAEFQTGSSMLIGDL</sequence>
<proteinExistence type="inferred from homology"/>
<dbReference type="OrthoDB" id="407163at2759"/>
<evidence type="ECO:0000256" key="1">
    <source>
        <dbReference type="ARBA" id="ARBA00004167"/>
    </source>
</evidence>
<keyword evidence="3" id="KW-0328">Glycosyltransferase</keyword>
<dbReference type="GO" id="GO:0016020">
    <property type="term" value="C:membrane"/>
    <property type="evidence" value="ECO:0007669"/>
    <property type="project" value="UniProtKB-SubCell"/>
</dbReference>
<evidence type="ECO:0000256" key="6">
    <source>
        <dbReference type="ARBA" id="ARBA00022989"/>
    </source>
</evidence>
<evidence type="ECO:0000256" key="4">
    <source>
        <dbReference type="ARBA" id="ARBA00022679"/>
    </source>
</evidence>
<comment type="similarity">
    <text evidence="2">Belongs to the glycosyltransferase 92 family.</text>
</comment>
<feature type="signal peptide" evidence="8">
    <location>
        <begin position="1"/>
        <end position="16"/>
    </location>
</feature>
<protein>
    <recommendedName>
        <fullName evidence="11">Glycosyltransferase family 92 protein</fullName>
    </recommendedName>
</protein>
<dbReference type="Proteomes" id="UP000601435">
    <property type="component" value="Unassembled WGS sequence"/>
</dbReference>
<evidence type="ECO:0000256" key="3">
    <source>
        <dbReference type="ARBA" id="ARBA00022676"/>
    </source>
</evidence>
<evidence type="ECO:0000256" key="7">
    <source>
        <dbReference type="ARBA" id="ARBA00023136"/>
    </source>
</evidence>